<organism evidence="2 4">
    <name type="scientific">Anoxybacteroides rupiense</name>
    <dbReference type="NCBI Taxonomy" id="311460"/>
    <lineage>
        <taxon>Bacteria</taxon>
        <taxon>Bacillati</taxon>
        <taxon>Bacillota</taxon>
        <taxon>Bacilli</taxon>
        <taxon>Bacillales</taxon>
        <taxon>Anoxybacillaceae</taxon>
        <taxon>Anoxybacteroides</taxon>
    </lineage>
</organism>
<reference evidence="2 4" key="2">
    <citation type="submission" date="2023-03" db="EMBL/GenBank/DDBJ databases">
        <title>Bacillus Genome Sequencing.</title>
        <authorList>
            <person name="Dunlap C."/>
        </authorList>
    </citation>
    <scope>NUCLEOTIDE SEQUENCE [LARGE SCALE GENOMIC DNA]</scope>
    <source>
        <strain evidence="2 4">NRS-38</strain>
    </source>
</reference>
<evidence type="ECO:0008006" key="5">
    <source>
        <dbReference type="Google" id="ProtNLM"/>
    </source>
</evidence>
<evidence type="ECO:0000313" key="2">
    <source>
        <dbReference type="EMBL" id="MED5052966.1"/>
    </source>
</evidence>
<evidence type="ECO:0000313" key="1">
    <source>
        <dbReference type="EMBL" id="MDE8565739.1"/>
    </source>
</evidence>
<sequence length="66" mass="7642">MKVKVIANKPDTRPRTGAQLPIEHLIGKIYEVKYYDKEDQSVTVYEESFGGDIVLNKNEYEIMKAH</sequence>
<dbReference type="Proteomes" id="UP001213979">
    <property type="component" value="Unassembled WGS sequence"/>
</dbReference>
<protein>
    <recommendedName>
        <fullName evidence="5">DUF4926 domain-containing protein</fullName>
    </recommendedName>
</protein>
<evidence type="ECO:0000313" key="3">
    <source>
        <dbReference type="Proteomes" id="UP001213979"/>
    </source>
</evidence>
<dbReference type="RefSeq" id="WP_044746314.1">
    <property type="nucleotide sequence ID" value="NZ_JAGUQN010000026.1"/>
</dbReference>
<evidence type="ECO:0000313" key="4">
    <source>
        <dbReference type="Proteomes" id="UP001339962"/>
    </source>
</evidence>
<dbReference type="EMBL" id="JAQOTG010000038">
    <property type="protein sequence ID" value="MDE8565739.1"/>
    <property type="molecule type" value="Genomic_DNA"/>
</dbReference>
<dbReference type="Proteomes" id="UP001339962">
    <property type="component" value="Unassembled WGS sequence"/>
</dbReference>
<keyword evidence="3" id="KW-1185">Reference proteome</keyword>
<name>A0ABD5J038_9BACL</name>
<dbReference type="EMBL" id="JARTLI010000037">
    <property type="protein sequence ID" value="MED5052966.1"/>
    <property type="molecule type" value="Genomic_DNA"/>
</dbReference>
<gene>
    <name evidence="2" type="ORF">P9850_14245</name>
    <name evidence="1" type="ORF">PNH38_18055</name>
</gene>
<dbReference type="AlphaFoldDB" id="A0ABD5J038"/>
<proteinExistence type="predicted"/>
<accession>A0ABD5J038</accession>
<comment type="caution">
    <text evidence="2">The sequence shown here is derived from an EMBL/GenBank/DDBJ whole genome shotgun (WGS) entry which is preliminary data.</text>
</comment>
<reference evidence="1 3" key="1">
    <citation type="submission" date="2023-01" db="EMBL/GenBank/DDBJ databases">
        <title>Genome-based reclassification of Anoxybacillus geothermalis as a later heterotypic synonym of Anoxybacillus rupiensis.</title>
        <authorList>
            <person name="Inan Bektas K."/>
            <person name="Canakci S."/>
            <person name="Belduz A.A."/>
            <person name="Guler H.H."/>
        </authorList>
    </citation>
    <scope>NUCLEOTIDE SEQUENCE [LARGE SCALE GENOMIC DNA]</scope>
    <source>
        <strain evidence="1 3">DSM 17127</strain>
    </source>
</reference>